<dbReference type="InterPro" id="IPR036396">
    <property type="entry name" value="Cyt_P450_sf"/>
</dbReference>
<evidence type="ECO:0000256" key="1">
    <source>
        <dbReference type="ARBA" id="ARBA00010617"/>
    </source>
</evidence>
<keyword evidence="2 5" id="KW-0479">Metal-binding</keyword>
<keyword evidence="3 5" id="KW-0408">Iron</keyword>
<keyword evidence="4 5" id="KW-0503">Monooxygenase</keyword>
<dbReference type="PROSITE" id="PS00086">
    <property type="entry name" value="CYTOCHROME_P450"/>
    <property type="match status" value="1"/>
</dbReference>
<dbReference type="EMBL" id="CAXLJM020000072">
    <property type="protein sequence ID" value="CAL8127309.1"/>
    <property type="molecule type" value="Genomic_DNA"/>
</dbReference>
<evidence type="ECO:0000256" key="6">
    <source>
        <dbReference type="SAM" id="SignalP"/>
    </source>
</evidence>
<dbReference type="InterPro" id="IPR002401">
    <property type="entry name" value="Cyt_P450_E_grp-I"/>
</dbReference>
<dbReference type="InterPro" id="IPR017972">
    <property type="entry name" value="Cyt_P450_CS"/>
</dbReference>
<dbReference type="PANTHER" id="PTHR24300:SF375">
    <property type="entry name" value="CYTOCHROME P450 FAMILY"/>
    <property type="match status" value="1"/>
</dbReference>
<dbReference type="Proteomes" id="UP001642540">
    <property type="component" value="Unassembled WGS sequence"/>
</dbReference>
<dbReference type="InterPro" id="IPR050182">
    <property type="entry name" value="Cytochrome_P450_fam2"/>
</dbReference>
<comment type="similarity">
    <text evidence="1 5">Belongs to the cytochrome P450 family.</text>
</comment>
<feature type="chain" id="PRO_5046060262" description="Methyl farnesoate epoxidase" evidence="6">
    <location>
        <begin position="20"/>
        <end position="499"/>
    </location>
</feature>
<dbReference type="PRINTS" id="PR00385">
    <property type="entry name" value="P450"/>
</dbReference>
<keyword evidence="5" id="KW-0349">Heme</keyword>
<proteinExistence type="inferred from homology"/>
<evidence type="ECO:0000256" key="5">
    <source>
        <dbReference type="RuleBase" id="RU000461"/>
    </source>
</evidence>
<organism evidence="7 8">
    <name type="scientific">Orchesella dallaii</name>
    <dbReference type="NCBI Taxonomy" id="48710"/>
    <lineage>
        <taxon>Eukaryota</taxon>
        <taxon>Metazoa</taxon>
        <taxon>Ecdysozoa</taxon>
        <taxon>Arthropoda</taxon>
        <taxon>Hexapoda</taxon>
        <taxon>Collembola</taxon>
        <taxon>Entomobryomorpha</taxon>
        <taxon>Entomobryoidea</taxon>
        <taxon>Orchesellidae</taxon>
        <taxon>Orchesellinae</taxon>
        <taxon>Orchesella</taxon>
    </lineage>
</organism>
<keyword evidence="5" id="KW-0560">Oxidoreductase</keyword>
<dbReference type="Gene3D" id="1.10.630.10">
    <property type="entry name" value="Cytochrome P450"/>
    <property type="match status" value="1"/>
</dbReference>
<dbReference type="Pfam" id="PF00067">
    <property type="entry name" value="p450"/>
    <property type="match status" value="1"/>
</dbReference>
<dbReference type="InterPro" id="IPR001128">
    <property type="entry name" value="Cyt_P450"/>
</dbReference>
<dbReference type="PRINTS" id="PR00463">
    <property type="entry name" value="EP450I"/>
</dbReference>
<keyword evidence="6" id="KW-0732">Signal</keyword>
<evidence type="ECO:0000256" key="4">
    <source>
        <dbReference type="ARBA" id="ARBA00023033"/>
    </source>
</evidence>
<dbReference type="PANTHER" id="PTHR24300">
    <property type="entry name" value="CYTOCHROME P450 508A4-RELATED"/>
    <property type="match status" value="1"/>
</dbReference>
<gene>
    <name evidence="7" type="ORF">ODALV1_LOCUS21777</name>
</gene>
<evidence type="ECO:0000256" key="3">
    <source>
        <dbReference type="ARBA" id="ARBA00023004"/>
    </source>
</evidence>
<evidence type="ECO:0000313" key="8">
    <source>
        <dbReference type="Proteomes" id="UP001642540"/>
    </source>
</evidence>
<protein>
    <recommendedName>
        <fullName evidence="9">Methyl farnesoate epoxidase</fullName>
    </recommendedName>
</protein>
<evidence type="ECO:0008006" key="9">
    <source>
        <dbReference type="Google" id="ProtNLM"/>
    </source>
</evidence>
<sequence length="499" mass="57385">MMDWFTTLCIATLLALVFLKSFRKSKNAPPGPMPLPFIGNLVYIARQDPVNYKAMQKISKKYGEVVSLKIGSMKNVLVSTCEAARDLYSRPDCLNRPINGAFWERMLCQNIGMAFSYDEAWSSIRKFTSKSLRDYGFGNRNSMQKLIKQELLELVKYVETKVDSSPGGVLYFDRFFQASFLNLMSSMITGERQPYEDKELQKLLKASQKWFDAPPLGSLTVMAFPWTRFVCPKFLGYEQQIQALREMENYTRGMLEKRRKQNTFLEKPTCFADSFLKMAHDTAEDPASIFTDDQFAVLCTDLIQGGSDTTSNLMSFAILLLMVHQEVQEKVVNEIEEVIGFERLPESSDRDSMIYTQAVILELQRHARLTVVMPPRQATEDFYYKDNLIKKGTTILVNLHSCFMDPDVWNDPERFNPERFLDDERQLINSEKISIAFGAGRRICFGEPMAKESSFLYLVTLLQKFLFRIPPNHPSPDLEPAVALILAPKPFYAEVVRRK</sequence>
<evidence type="ECO:0000256" key="2">
    <source>
        <dbReference type="ARBA" id="ARBA00022723"/>
    </source>
</evidence>
<accession>A0ABP1RFC8</accession>
<feature type="signal peptide" evidence="6">
    <location>
        <begin position="1"/>
        <end position="19"/>
    </location>
</feature>
<name>A0ABP1RFC8_9HEXA</name>
<comment type="caution">
    <text evidence="7">The sequence shown here is derived from an EMBL/GenBank/DDBJ whole genome shotgun (WGS) entry which is preliminary data.</text>
</comment>
<dbReference type="SUPFAM" id="SSF48264">
    <property type="entry name" value="Cytochrome P450"/>
    <property type="match status" value="1"/>
</dbReference>
<keyword evidence="8" id="KW-1185">Reference proteome</keyword>
<reference evidence="7 8" key="1">
    <citation type="submission" date="2024-08" db="EMBL/GenBank/DDBJ databases">
        <authorList>
            <person name="Cucini C."/>
            <person name="Frati F."/>
        </authorList>
    </citation>
    <scope>NUCLEOTIDE SEQUENCE [LARGE SCALE GENOMIC DNA]</scope>
</reference>
<evidence type="ECO:0000313" key="7">
    <source>
        <dbReference type="EMBL" id="CAL8127309.1"/>
    </source>
</evidence>